<feature type="compositionally biased region" description="Basic and acidic residues" evidence="1">
    <location>
        <begin position="1393"/>
        <end position="1402"/>
    </location>
</feature>
<feature type="compositionally biased region" description="Low complexity" evidence="1">
    <location>
        <begin position="595"/>
        <end position="615"/>
    </location>
</feature>
<feature type="region of interest" description="Disordered" evidence="1">
    <location>
        <begin position="1347"/>
        <end position="1440"/>
    </location>
</feature>
<feature type="region of interest" description="Disordered" evidence="1">
    <location>
        <begin position="1972"/>
        <end position="2044"/>
    </location>
</feature>
<feature type="compositionally biased region" description="Low complexity" evidence="1">
    <location>
        <begin position="860"/>
        <end position="873"/>
    </location>
</feature>
<evidence type="ECO:0000313" key="3">
    <source>
        <dbReference type="Proteomes" id="UP001208570"/>
    </source>
</evidence>
<feature type="compositionally biased region" description="Basic and acidic residues" evidence="1">
    <location>
        <begin position="1414"/>
        <end position="1430"/>
    </location>
</feature>
<feature type="compositionally biased region" description="Basic residues" evidence="1">
    <location>
        <begin position="1376"/>
        <end position="1392"/>
    </location>
</feature>
<feature type="region of interest" description="Disordered" evidence="1">
    <location>
        <begin position="1813"/>
        <end position="1841"/>
    </location>
</feature>
<dbReference type="Proteomes" id="UP001208570">
    <property type="component" value="Unassembled WGS sequence"/>
</dbReference>
<feature type="region of interest" description="Disordered" evidence="1">
    <location>
        <begin position="82"/>
        <end position="220"/>
    </location>
</feature>
<feature type="region of interest" description="Disordered" evidence="1">
    <location>
        <begin position="1577"/>
        <end position="1599"/>
    </location>
</feature>
<feature type="compositionally biased region" description="Basic and acidic residues" evidence="1">
    <location>
        <begin position="1640"/>
        <end position="1654"/>
    </location>
</feature>
<feature type="region of interest" description="Disordered" evidence="1">
    <location>
        <begin position="1244"/>
        <end position="1301"/>
    </location>
</feature>
<feature type="region of interest" description="Disordered" evidence="1">
    <location>
        <begin position="886"/>
        <end position="921"/>
    </location>
</feature>
<feature type="region of interest" description="Disordered" evidence="1">
    <location>
        <begin position="1507"/>
        <end position="1565"/>
    </location>
</feature>
<feature type="region of interest" description="Disordered" evidence="1">
    <location>
        <begin position="276"/>
        <end position="399"/>
    </location>
</feature>
<evidence type="ECO:0000313" key="2">
    <source>
        <dbReference type="EMBL" id="KAK2157339.1"/>
    </source>
</evidence>
<organism evidence="2 3">
    <name type="scientific">Paralvinella palmiformis</name>
    <dbReference type="NCBI Taxonomy" id="53620"/>
    <lineage>
        <taxon>Eukaryota</taxon>
        <taxon>Metazoa</taxon>
        <taxon>Spiralia</taxon>
        <taxon>Lophotrochozoa</taxon>
        <taxon>Annelida</taxon>
        <taxon>Polychaeta</taxon>
        <taxon>Sedentaria</taxon>
        <taxon>Canalipalpata</taxon>
        <taxon>Terebellida</taxon>
        <taxon>Terebelliformia</taxon>
        <taxon>Alvinellidae</taxon>
        <taxon>Paralvinella</taxon>
    </lineage>
</organism>
<reference evidence="2" key="1">
    <citation type="journal article" date="2023" name="Mol. Biol. Evol.">
        <title>Third-Generation Sequencing Reveals the Adaptive Role of the Epigenome in Three Deep-Sea Polychaetes.</title>
        <authorList>
            <person name="Perez M."/>
            <person name="Aroh O."/>
            <person name="Sun Y."/>
            <person name="Lan Y."/>
            <person name="Juniper S.K."/>
            <person name="Young C.R."/>
            <person name="Angers B."/>
            <person name="Qian P.Y."/>
        </authorList>
    </citation>
    <scope>NUCLEOTIDE SEQUENCE</scope>
    <source>
        <strain evidence="2">P08H-3</strain>
    </source>
</reference>
<keyword evidence="3" id="KW-1185">Reference proteome</keyword>
<feature type="compositionally biased region" description="Basic residues" evidence="1">
    <location>
        <begin position="1827"/>
        <end position="1840"/>
    </location>
</feature>
<feature type="compositionally biased region" description="Basic residues" evidence="1">
    <location>
        <begin position="736"/>
        <end position="746"/>
    </location>
</feature>
<gene>
    <name evidence="2" type="ORF">LSH36_193g07035</name>
</gene>
<feature type="compositionally biased region" description="Basic and acidic residues" evidence="1">
    <location>
        <begin position="288"/>
        <end position="348"/>
    </location>
</feature>
<feature type="region of interest" description="Disordered" evidence="1">
    <location>
        <begin position="1693"/>
        <end position="1797"/>
    </location>
</feature>
<feature type="compositionally biased region" description="Polar residues" evidence="1">
    <location>
        <begin position="1537"/>
        <end position="1554"/>
    </location>
</feature>
<accession>A0AAD9JQ60</accession>
<feature type="region of interest" description="Disordered" evidence="1">
    <location>
        <begin position="2122"/>
        <end position="2151"/>
    </location>
</feature>
<feature type="compositionally biased region" description="Basic and acidic residues" evidence="1">
    <location>
        <begin position="1693"/>
        <end position="1705"/>
    </location>
</feature>
<proteinExistence type="predicted"/>
<name>A0AAD9JQ60_9ANNE</name>
<evidence type="ECO:0000256" key="1">
    <source>
        <dbReference type="SAM" id="MobiDB-lite"/>
    </source>
</evidence>
<feature type="compositionally biased region" description="Polar residues" evidence="1">
    <location>
        <begin position="794"/>
        <end position="820"/>
    </location>
</feature>
<feature type="compositionally biased region" description="Polar residues" evidence="1">
    <location>
        <begin position="897"/>
        <end position="914"/>
    </location>
</feature>
<feature type="region of interest" description="Disordered" evidence="1">
    <location>
        <begin position="1"/>
        <end position="26"/>
    </location>
</feature>
<feature type="compositionally biased region" description="Basic and acidic residues" evidence="1">
    <location>
        <begin position="1741"/>
        <end position="1761"/>
    </location>
</feature>
<feature type="compositionally biased region" description="Basic and acidic residues" evidence="1">
    <location>
        <begin position="1525"/>
        <end position="1536"/>
    </location>
</feature>
<feature type="compositionally biased region" description="Basic and acidic residues" evidence="1">
    <location>
        <begin position="2030"/>
        <end position="2044"/>
    </location>
</feature>
<feature type="region of interest" description="Disordered" evidence="1">
    <location>
        <begin position="512"/>
        <end position="623"/>
    </location>
</feature>
<feature type="compositionally biased region" description="Basic and acidic residues" evidence="1">
    <location>
        <begin position="1250"/>
        <end position="1289"/>
    </location>
</feature>
<feature type="region of interest" description="Disordered" evidence="1">
    <location>
        <begin position="720"/>
        <end position="873"/>
    </location>
</feature>
<dbReference type="EMBL" id="JAODUP010000193">
    <property type="protein sequence ID" value="KAK2157339.1"/>
    <property type="molecule type" value="Genomic_DNA"/>
</dbReference>
<feature type="region of interest" description="Disordered" evidence="1">
    <location>
        <begin position="2240"/>
        <end position="2291"/>
    </location>
</feature>
<sequence>MKPQHSSRRDAAPSPPGSYGVAPPHFPPNGFKFPLHGLRHPALYPRGLFPPGMFHPDSRFSIPPLLALSTVHHGGRLPGRLGGYMHPFQHTPRGYHPQDQKSPNRSLDHGLSYSSGSGNRIPGSGLPLPSHAEKRKYKNRPPNRSPVCGQSRNRSPVGRQSKNRSPVSGQVRSRSPFYGQSRNRSPVCGQSRSRSPVCGELRSRSPVSTFSSAQPARSVSEIQVAPQVNSCNMRGTDENTDELRRHINNSREEMRRRAGSSSEEVWDGRNCAAREEVGRRKNNSVDEAWDRRNSSSSREEVRRHMSDGTGEVWDRRHSSSREEVRRRSSDGSEEVWDRRSSTSREEPARQTNDSAEEVWDRRNSTSREEVRSHTSDSTEDERWDRRNSSGSREDARRHRGSCNEDIWDQRCCGREPVKVVADNHTEEMVRHVDICSEEERRCTNSHTEKVWNQRNHNTEEVRMRTDCRTDEVRMYIESQTEEVRRYADSQTEEARNQANVSTEEEINVTNIESNEAAEHCGNYNRMSSSGRSSPSDDIQNVTRSSVMMSGNNNTAANVGSSSSISGESLSTASSQEVFRTQRIDSADHLESQTEPLSLVKSASSSSVDDLIPSTSTPESNLAPNRPFRNVIKISGLGSIGSKIPGAGFSQILPLKKRICTAFAMEQDTTILPFRSPLGLNKPLCVMTESVAASEDSGSVIDLSTNLSRYVLETPLQDLSKKHNCKSASKGSSVRVTSKKRKSRNRRDHSVPGITKCPVDKSKPGKARRKPLSQKSVGNSQRRTRSQTRQHTAVDDQQTVVPDVSECSSSIKTAEVSLTKQSDSDGGMAKEKTNSPANSKVTQKGAKDNEKDVSADEKCSPSKSSSAKASAKKAITTCNKITKSLDRKVKPLTKGSKRASTSKCDSATPNEQMSSPKKGVNKSNLCKKLKRSSKLQGKCMSHCRNSKNSDEYKSLRRNRQPKTINKNKIRFAACNNDNRSQGLDGNHGSVYIVKNTSVHMNHISCSDVAKSLVHDVSDALKIPDQPRSESTSLEECLDVASDQVASDDKMKGMNVVGTLSPIIKSLLGQPARGIRDLGDPVLMPQLSLKIPDVFMSKVTDMSDRSGMPMLPYAIKEDVEDREDANSRDSKLVSPKSICLKVGENDLETLSIKDLSVKICRLSPKALSEKKTARASVVEKQACPISSQVSLHKGNDVVKKEDQQQGSGLLEDLLWQVQKGYFLRRGEEKSGVSIDEAASVAQAVSYDASSVDGERSLADPPRDMVVHRSESQSQDQDKSKEHSHSGRDPVEKVGNSQVVDDRQRINTVYEVMANKQNYDDSDEDNLDLSDRPLIIDLPPESELNDKTSLLEDSKHPSAHSTGLIKPETKSINKASKCSQKKPRKAHRKSSRKAKQKLDPSEDRTTGVIPEFQSSDLSHELEKDVVDNGKDSGIESAGVPEQLKECPCDLSEAGERLKENNTDSNNDSQKAITVHCALVKSAGSTPKTTSKTKPRFRGIDDICASLVNKKVAKKQMPVTQSSPPPSGHETRGKNREKITKSASSKVSNSRQHSSPKVTDNDSSEACDSVDVCDQVQVKTEFGEKPVPCSPDEEQKNNSAEETVEVLEKSVTSAESEAESLINNANTQPEVESSETGVICAESEVEKRRDSSKSDGEMLTKCSNSIKVSEECTTTLEPLAISTGSLESGTLRKDTCTVHSVKPSDDGIIKDSQPSLSKSDETMPTKKGLAPTESFRHGSRAAKRKALEHIHKDVKGEDKTVDRRTGNALPQPPKKKRGRPSKSPTKICKQKHPTTARSCELTERNTVIEIASTQQELPLPKHDSSQTSRSVVRHKKLKKKKKTKYVNEENLSDGIKATASSLSASVNDENISVGVTAVSSSLGKSVVDENVSDHVKTPSSSLNEYLNEEKVSDCIKTPSSSLNEYVNDENASDHIKTASSYLNEYVNGENASDHIKTPSSSLNEYVNDKIVSDRMKTSSSSSLNEYVNDENASDHIKTSSSSLNEYVDDENASDGIKKPTSPLNENVSSIVSTEKSDEPKDRHIEDKRCCEDPGHVTECTTKKFFTSHAGRSKFSPPYMLLSALINPSSKKNLSPPYSVKKKPQLTAKSSLDIYDFDEDDEETVDKTNVKSCKHPANDKTVPSSKGKRGRKPKSHIKLNQPATEFPIEPVRDYVQITESYQPQCRFLRPRNRINYNENELDKPPPTETEEVGTNHHLPKTSFSVKKSSLSLKIKVPQPVAAVNNSVSSDSEGHEEASDSLFRSAPECESKSPPKPHRKRHRDSSSGSHKMTVTSETISVTTNEVTHYGSDSDDSHQCSGPIIRAPNISEMNAHHRGKSALCEGCKDGECSMVVTTHRVRFRLVKIGQGLWKTIDAVQDPLVDGATADNRVHLSTQPERSPCLSDGNEDSSG</sequence>
<feature type="compositionally biased region" description="Basic and acidic residues" evidence="1">
    <location>
        <begin position="579"/>
        <end position="591"/>
    </location>
</feature>
<feature type="compositionally biased region" description="Basic and acidic residues" evidence="1">
    <location>
        <begin position="844"/>
        <end position="859"/>
    </location>
</feature>
<feature type="compositionally biased region" description="Low complexity" evidence="1">
    <location>
        <begin position="560"/>
        <end position="574"/>
    </location>
</feature>
<feature type="compositionally biased region" description="Polar residues" evidence="1">
    <location>
        <begin position="2017"/>
        <end position="2029"/>
    </location>
</feature>
<feature type="region of interest" description="Disordered" evidence="1">
    <location>
        <begin position="2191"/>
        <end position="2220"/>
    </location>
</feature>
<feature type="compositionally biased region" description="Polar residues" evidence="1">
    <location>
        <begin position="1612"/>
        <end position="1632"/>
    </location>
</feature>
<feature type="region of interest" description="Disordered" evidence="1">
    <location>
        <begin position="248"/>
        <end position="267"/>
    </location>
</feature>
<feature type="compositionally biased region" description="Polar residues" evidence="1">
    <location>
        <begin position="148"/>
        <end position="194"/>
    </location>
</feature>
<feature type="compositionally biased region" description="Polar residues" evidence="1">
    <location>
        <begin position="2280"/>
        <end position="2291"/>
    </location>
</feature>
<feature type="compositionally biased region" description="Basic and acidic residues" evidence="1">
    <location>
        <begin position="358"/>
        <end position="396"/>
    </location>
</feature>
<comment type="caution">
    <text evidence="2">The sequence shown here is derived from an EMBL/GenBank/DDBJ whole genome shotgun (WGS) entry which is preliminary data.</text>
</comment>
<feature type="region of interest" description="Disordered" evidence="1">
    <location>
        <begin position="1612"/>
        <end position="1655"/>
    </location>
</feature>
<feature type="compositionally biased region" description="Basic residues" evidence="1">
    <location>
        <begin position="2141"/>
        <end position="2151"/>
    </location>
</feature>
<feature type="compositionally biased region" description="Polar residues" evidence="1">
    <location>
        <begin position="536"/>
        <end position="559"/>
    </location>
</feature>
<protein>
    <submittedName>
        <fullName evidence="2">Uncharacterized protein</fullName>
    </submittedName>
</protein>
<feature type="compositionally biased region" description="Polar residues" evidence="1">
    <location>
        <begin position="205"/>
        <end position="220"/>
    </location>
</feature>